<dbReference type="EMBL" id="JARKHS020031718">
    <property type="protein sequence ID" value="KAK8760936.1"/>
    <property type="molecule type" value="Genomic_DNA"/>
</dbReference>
<feature type="region of interest" description="Disordered" evidence="7">
    <location>
        <begin position="213"/>
        <end position="299"/>
    </location>
</feature>
<name>A0AAQ4DEP6_AMBAM</name>
<dbReference type="GO" id="GO:0000981">
    <property type="term" value="F:DNA-binding transcription factor activity, RNA polymerase II-specific"/>
    <property type="evidence" value="ECO:0007669"/>
    <property type="project" value="TreeGrafter"/>
</dbReference>
<feature type="compositionally biased region" description="Low complexity" evidence="7">
    <location>
        <begin position="228"/>
        <end position="277"/>
    </location>
</feature>
<keyword evidence="2 5" id="KW-0238">DNA-binding</keyword>
<dbReference type="PANTHER" id="PTHR45789">
    <property type="entry name" value="FI18025P1"/>
    <property type="match status" value="1"/>
</dbReference>
<dbReference type="AlphaFoldDB" id="A0AAQ4DEP6"/>
<feature type="compositionally biased region" description="Basic and acidic residues" evidence="7">
    <location>
        <begin position="411"/>
        <end position="426"/>
    </location>
</feature>
<dbReference type="InterPro" id="IPR036910">
    <property type="entry name" value="HMG_box_dom_sf"/>
</dbReference>
<dbReference type="InterPro" id="IPR009071">
    <property type="entry name" value="HMG_box_dom"/>
</dbReference>
<dbReference type="PROSITE" id="PS50118">
    <property type="entry name" value="HMG_BOX_2"/>
    <property type="match status" value="1"/>
</dbReference>
<dbReference type="Gene3D" id="1.10.30.10">
    <property type="entry name" value="High mobility group box domain"/>
    <property type="match status" value="1"/>
</dbReference>
<keyword evidence="3" id="KW-0804">Transcription</keyword>
<feature type="compositionally biased region" description="Low complexity" evidence="7">
    <location>
        <begin position="573"/>
        <end position="585"/>
    </location>
</feature>
<dbReference type="FunFam" id="1.10.30.10:FF:000003">
    <property type="entry name" value="Putative transcription factor SOX-6"/>
    <property type="match status" value="1"/>
</dbReference>
<feature type="region of interest" description="Disordered" evidence="7">
    <location>
        <begin position="391"/>
        <end position="431"/>
    </location>
</feature>
<dbReference type="SMART" id="SM00398">
    <property type="entry name" value="HMG"/>
    <property type="match status" value="1"/>
</dbReference>
<evidence type="ECO:0000256" key="2">
    <source>
        <dbReference type="ARBA" id="ARBA00023125"/>
    </source>
</evidence>
<dbReference type="SUPFAM" id="SSF47095">
    <property type="entry name" value="HMG-box"/>
    <property type="match status" value="1"/>
</dbReference>
<feature type="compositionally biased region" description="Polar residues" evidence="7">
    <location>
        <begin position="613"/>
        <end position="623"/>
    </location>
</feature>
<keyword evidence="6" id="KW-0175">Coiled coil</keyword>
<dbReference type="GO" id="GO:0005634">
    <property type="term" value="C:nucleus"/>
    <property type="evidence" value="ECO:0007669"/>
    <property type="project" value="UniProtKB-UniRule"/>
</dbReference>
<evidence type="ECO:0000313" key="10">
    <source>
        <dbReference type="Proteomes" id="UP001321473"/>
    </source>
</evidence>
<dbReference type="CDD" id="cd22042">
    <property type="entry name" value="HMG-box_EGL13-like"/>
    <property type="match status" value="1"/>
</dbReference>
<evidence type="ECO:0000256" key="5">
    <source>
        <dbReference type="PROSITE-ProRule" id="PRU00267"/>
    </source>
</evidence>
<gene>
    <name evidence="9" type="ORF">V5799_027798</name>
</gene>
<reference evidence="9 10" key="1">
    <citation type="journal article" date="2023" name="Arcadia Sci">
        <title>De novo assembly of a long-read Amblyomma americanum tick genome.</title>
        <authorList>
            <person name="Chou S."/>
            <person name="Poskanzer K.E."/>
            <person name="Rollins M."/>
            <person name="Thuy-Boun P.S."/>
        </authorList>
    </citation>
    <scope>NUCLEOTIDE SEQUENCE [LARGE SCALE GENOMIC DNA]</scope>
    <source>
        <strain evidence="9">F_SG_1</strain>
        <tissue evidence="9">Salivary glands</tissue>
    </source>
</reference>
<feature type="compositionally biased region" description="Low complexity" evidence="7">
    <location>
        <begin position="31"/>
        <end position="44"/>
    </location>
</feature>
<dbReference type="GO" id="GO:0045165">
    <property type="term" value="P:cell fate commitment"/>
    <property type="evidence" value="ECO:0007669"/>
    <property type="project" value="TreeGrafter"/>
</dbReference>
<keyword evidence="10" id="KW-1185">Reference proteome</keyword>
<evidence type="ECO:0000259" key="8">
    <source>
        <dbReference type="PROSITE" id="PS50118"/>
    </source>
</evidence>
<sequence>MLRPVQGIDAAAAATLHPTPRTGKWESRPETSTTTTGGAAASSATTKRGLCAALGAPGHLISPSSSAPSGGMPSSTLLTAAHTLSSAALSRVSRFVAVSVLLCGLQTQLEQEGLANQHQQEELRRQQEQLLEQQQKLHDLQARLSGQYMAAASVSKGFLLMPMLEAALPRVPARPVSSPTAAHTPPTAAMSPLQPWVTTAPLLPLSGSPLTPAVRLVPGGGGGGGHPGSSSGNRTPTPSAAAPDPAPDLDTPLNLSKPRGSSSGSTASSVSGSPTPANVKHEARDSDRSSVSPRGFHPGISPHSAASLLSATAASAPISVGSPFLSAAAAYPGLPPHLRAPSIPVSLSSLIGHPGIPSYTGSLLSGGGLGHKELGAPSSLMGPDKPFPLHLYLPQSTGGALPRPHTSSASSRRDNDSSASETETKGSSKIVGAKIIRQTKKDPDGKPHIKRPMNAFMVWAKDERRKILKACPDMHNSNISKILGARWKAMSNSEKQPYYEEQSRLSKLHMEKHPDYRYRPRPKRTCIVDGKKLRISEYKSLMRARRYREGSLGLLDTPPSLVSPTSVASLLGAPSSAMTSPPSASELVSSLSGKMSRMPSSNGVGGDSHGKRSSLSPASFMET</sequence>
<feature type="compositionally biased region" description="Basic and acidic residues" evidence="7">
    <location>
        <begin position="279"/>
        <end position="288"/>
    </location>
</feature>
<evidence type="ECO:0000256" key="4">
    <source>
        <dbReference type="ARBA" id="ARBA00023242"/>
    </source>
</evidence>
<feature type="compositionally biased region" description="Gly residues" evidence="7">
    <location>
        <begin position="218"/>
        <end position="227"/>
    </location>
</feature>
<dbReference type="PANTHER" id="PTHR45789:SF2">
    <property type="entry name" value="FI18025P1"/>
    <property type="match status" value="1"/>
</dbReference>
<feature type="region of interest" description="Disordered" evidence="7">
    <location>
        <begin position="1"/>
        <end position="44"/>
    </location>
</feature>
<evidence type="ECO:0000256" key="3">
    <source>
        <dbReference type="ARBA" id="ARBA00023163"/>
    </source>
</evidence>
<protein>
    <recommendedName>
        <fullName evidence="8">HMG box domain-containing protein</fullName>
    </recommendedName>
</protein>
<keyword evidence="4 5" id="KW-0539">Nucleus</keyword>
<feature type="compositionally biased region" description="Polar residues" evidence="7">
    <location>
        <begin position="586"/>
        <end position="602"/>
    </location>
</feature>
<proteinExistence type="predicted"/>
<keyword evidence="1" id="KW-0805">Transcription regulation</keyword>
<evidence type="ECO:0000256" key="1">
    <source>
        <dbReference type="ARBA" id="ARBA00023015"/>
    </source>
</evidence>
<feature type="coiled-coil region" evidence="6">
    <location>
        <begin position="109"/>
        <end position="143"/>
    </location>
</feature>
<feature type="DNA-binding region" description="HMG box" evidence="5">
    <location>
        <begin position="449"/>
        <end position="517"/>
    </location>
</feature>
<dbReference type="GO" id="GO:0000978">
    <property type="term" value="F:RNA polymerase II cis-regulatory region sequence-specific DNA binding"/>
    <property type="evidence" value="ECO:0007669"/>
    <property type="project" value="TreeGrafter"/>
</dbReference>
<feature type="domain" description="HMG box" evidence="8">
    <location>
        <begin position="449"/>
        <end position="517"/>
    </location>
</feature>
<evidence type="ECO:0000313" key="9">
    <source>
        <dbReference type="EMBL" id="KAK8760936.1"/>
    </source>
</evidence>
<dbReference type="Pfam" id="PF00505">
    <property type="entry name" value="HMG_box"/>
    <property type="match status" value="1"/>
</dbReference>
<accession>A0AAQ4DEP6</accession>
<evidence type="ECO:0000256" key="7">
    <source>
        <dbReference type="SAM" id="MobiDB-lite"/>
    </source>
</evidence>
<organism evidence="9 10">
    <name type="scientific">Amblyomma americanum</name>
    <name type="common">Lone star tick</name>
    <dbReference type="NCBI Taxonomy" id="6943"/>
    <lineage>
        <taxon>Eukaryota</taxon>
        <taxon>Metazoa</taxon>
        <taxon>Ecdysozoa</taxon>
        <taxon>Arthropoda</taxon>
        <taxon>Chelicerata</taxon>
        <taxon>Arachnida</taxon>
        <taxon>Acari</taxon>
        <taxon>Parasitiformes</taxon>
        <taxon>Ixodida</taxon>
        <taxon>Ixodoidea</taxon>
        <taxon>Ixodidae</taxon>
        <taxon>Amblyomminae</taxon>
        <taxon>Amblyomma</taxon>
    </lineage>
</organism>
<feature type="region of interest" description="Disordered" evidence="7">
    <location>
        <begin position="573"/>
        <end position="623"/>
    </location>
</feature>
<evidence type="ECO:0000256" key="6">
    <source>
        <dbReference type="SAM" id="Coils"/>
    </source>
</evidence>
<comment type="caution">
    <text evidence="9">The sequence shown here is derived from an EMBL/GenBank/DDBJ whole genome shotgun (WGS) entry which is preliminary data.</text>
</comment>
<dbReference type="Proteomes" id="UP001321473">
    <property type="component" value="Unassembled WGS sequence"/>
</dbReference>
<dbReference type="InterPro" id="IPR051356">
    <property type="entry name" value="SOX/SOX-like_TF"/>
</dbReference>